<keyword evidence="8" id="KW-1185">Reference proteome</keyword>
<evidence type="ECO:0000313" key="7">
    <source>
        <dbReference type="EMBL" id="QDU18804.1"/>
    </source>
</evidence>
<keyword evidence="2" id="KW-0813">Transport</keyword>
<dbReference type="AlphaFoldDB" id="A0A517XMR5"/>
<evidence type="ECO:0000256" key="2">
    <source>
        <dbReference type="ARBA" id="ARBA00022448"/>
    </source>
</evidence>
<dbReference type="InterPro" id="IPR027417">
    <property type="entry name" value="P-loop_NTPase"/>
</dbReference>
<dbReference type="Gene3D" id="3.40.50.300">
    <property type="entry name" value="P-loop containing nucleotide triphosphate hydrolases"/>
    <property type="match status" value="1"/>
</dbReference>
<dbReference type="InterPro" id="IPR003439">
    <property type="entry name" value="ABC_transporter-like_ATP-bd"/>
</dbReference>
<organism evidence="7 8">
    <name type="scientific">Urbifossiella limnaea</name>
    <dbReference type="NCBI Taxonomy" id="2528023"/>
    <lineage>
        <taxon>Bacteria</taxon>
        <taxon>Pseudomonadati</taxon>
        <taxon>Planctomycetota</taxon>
        <taxon>Planctomycetia</taxon>
        <taxon>Gemmatales</taxon>
        <taxon>Gemmataceae</taxon>
        <taxon>Urbifossiella</taxon>
    </lineage>
</organism>
<dbReference type="SMART" id="SM00382">
    <property type="entry name" value="AAA"/>
    <property type="match status" value="1"/>
</dbReference>
<gene>
    <name evidence="7" type="primary">yxlF_1</name>
    <name evidence="7" type="ORF">ETAA1_07000</name>
</gene>
<evidence type="ECO:0000256" key="4">
    <source>
        <dbReference type="ARBA" id="ARBA00022741"/>
    </source>
</evidence>
<dbReference type="KEGG" id="uli:ETAA1_07000"/>
<dbReference type="GO" id="GO:0005524">
    <property type="term" value="F:ATP binding"/>
    <property type="evidence" value="ECO:0007669"/>
    <property type="project" value="UniProtKB-KW"/>
</dbReference>
<keyword evidence="4" id="KW-0547">Nucleotide-binding</keyword>
<comment type="similarity">
    <text evidence="1">Belongs to the ABC transporter superfamily.</text>
</comment>
<evidence type="ECO:0000256" key="3">
    <source>
        <dbReference type="ARBA" id="ARBA00022458"/>
    </source>
</evidence>
<sequence>MTAALRLQAVRARYGDRVAVAGLTLDVAAGEVVALIGPNGSGKSTTLALAAGVMTPASGTVTACGIDRAADPHGYAAKVGLVPQDGATYDELTAAQNLAFFGRLYGLGGRELRRRVARGLSRVGLSERAHDRVGTLSGGLRQRVNLAAALLHDPPILLLDEPTAALDPASRDAFLAGLTRLRDDGHAILFTTHHTDETELAADRVAVLGAGRLVACGRPGDVLRPRGREVLYARLRMPVPRFLEKGLRRELAPLAELEVTGNRLRLSADTPENLGRALARVLAEGLDLDGYRSPGGAGARAASSEKVVR</sequence>
<evidence type="ECO:0000256" key="5">
    <source>
        <dbReference type="ARBA" id="ARBA00022840"/>
    </source>
</evidence>
<name>A0A517XMR5_9BACT</name>
<keyword evidence="3" id="KW-0536">Nodulation</keyword>
<evidence type="ECO:0000256" key="1">
    <source>
        <dbReference type="ARBA" id="ARBA00005417"/>
    </source>
</evidence>
<dbReference type="EC" id="3.6.3.-" evidence="7"/>
<accession>A0A517XMR5</accession>
<evidence type="ECO:0000259" key="6">
    <source>
        <dbReference type="PROSITE" id="PS50893"/>
    </source>
</evidence>
<protein>
    <submittedName>
        <fullName evidence="7">Putative ABC transporter ATP-binding protein YxlF</fullName>
        <ecNumber evidence="7">3.6.3.-</ecNumber>
    </submittedName>
</protein>
<dbReference type="SUPFAM" id="SSF52540">
    <property type="entry name" value="P-loop containing nucleoside triphosphate hydrolases"/>
    <property type="match status" value="1"/>
</dbReference>
<keyword evidence="5 7" id="KW-0067">ATP-binding</keyword>
<dbReference type="EMBL" id="CP036273">
    <property type="protein sequence ID" value="QDU18804.1"/>
    <property type="molecule type" value="Genomic_DNA"/>
</dbReference>
<dbReference type="RefSeq" id="WP_202920633.1">
    <property type="nucleotide sequence ID" value="NZ_CP036273.1"/>
</dbReference>
<dbReference type="PANTHER" id="PTHR42711:SF5">
    <property type="entry name" value="ABC TRANSPORTER ATP-BINDING PROTEIN NATA"/>
    <property type="match status" value="1"/>
</dbReference>
<dbReference type="Proteomes" id="UP000319576">
    <property type="component" value="Chromosome"/>
</dbReference>
<dbReference type="InterPro" id="IPR050763">
    <property type="entry name" value="ABC_transporter_ATP-binding"/>
</dbReference>
<dbReference type="Pfam" id="PF00005">
    <property type="entry name" value="ABC_tran"/>
    <property type="match status" value="1"/>
</dbReference>
<dbReference type="PROSITE" id="PS50893">
    <property type="entry name" value="ABC_TRANSPORTER_2"/>
    <property type="match status" value="1"/>
</dbReference>
<proteinExistence type="inferred from homology"/>
<evidence type="ECO:0000313" key="8">
    <source>
        <dbReference type="Proteomes" id="UP000319576"/>
    </source>
</evidence>
<dbReference type="GO" id="GO:0016887">
    <property type="term" value="F:ATP hydrolysis activity"/>
    <property type="evidence" value="ECO:0007669"/>
    <property type="project" value="InterPro"/>
</dbReference>
<feature type="domain" description="ABC transporter" evidence="6">
    <location>
        <begin position="5"/>
        <end position="235"/>
    </location>
</feature>
<reference evidence="7 8" key="1">
    <citation type="submission" date="2019-02" db="EMBL/GenBank/DDBJ databases">
        <title>Deep-cultivation of Planctomycetes and their phenomic and genomic characterization uncovers novel biology.</title>
        <authorList>
            <person name="Wiegand S."/>
            <person name="Jogler M."/>
            <person name="Boedeker C."/>
            <person name="Pinto D."/>
            <person name="Vollmers J."/>
            <person name="Rivas-Marin E."/>
            <person name="Kohn T."/>
            <person name="Peeters S.H."/>
            <person name="Heuer A."/>
            <person name="Rast P."/>
            <person name="Oberbeckmann S."/>
            <person name="Bunk B."/>
            <person name="Jeske O."/>
            <person name="Meyerdierks A."/>
            <person name="Storesund J.E."/>
            <person name="Kallscheuer N."/>
            <person name="Luecker S."/>
            <person name="Lage O.M."/>
            <person name="Pohl T."/>
            <person name="Merkel B.J."/>
            <person name="Hornburger P."/>
            <person name="Mueller R.-W."/>
            <person name="Bruemmer F."/>
            <person name="Labrenz M."/>
            <person name="Spormann A.M."/>
            <person name="Op den Camp H."/>
            <person name="Overmann J."/>
            <person name="Amann R."/>
            <person name="Jetten M.S.M."/>
            <person name="Mascher T."/>
            <person name="Medema M.H."/>
            <person name="Devos D.P."/>
            <person name="Kaster A.-K."/>
            <person name="Ovreas L."/>
            <person name="Rohde M."/>
            <person name="Galperin M.Y."/>
            <person name="Jogler C."/>
        </authorList>
    </citation>
    <scope>NUCLEOTIDE SEQUENCE [LARGE SCALE GENOMIC DNA]</scope>
    <source>
        <strain evidence="7 8">ETA_A1</strain>
    </source>
</reference>
<keyword evidence="7" id="KW-0378">Hydrolase</keyword>
<dbReference type="InterPro" id="IPR003593">
    <property type="entry name" value="AAA+_ATPase"/>
</dbReference>
<dbReference type="PANTHER" id="PTHR42711">
    <property type="entry name" value="ABC TRANSPORTER ATP-BINDING PROTEIN"/>
    <property type="match status" value="1"/>
</dbReference>